<protein>
    <recommendedName>
        <fullName evidence="2">HECT-type E3 ubiquitin transferase</fullName>
        <ecNumber evidence="2">2.3.2.26</ecNumber>
    </recommendedName>
</protein>
<dbReference type="GO" id="GO:0006511">
    <property type="term" value="P:ubiquitin-dependent protein catabolic process"/>
    <property type="evidence" value="ECO:0007669"/>
    <property type="project" value="TreeGrafter"/>
</dbReference>
<keyword evidence="4 5" id="KW-0833">Ubl conjugation pathway</keyword>
<dbReference type="Gene3D" id="3.30.2410.10">
    <property type="entry name" value="Hect, E3 ligase catalytic domain"/>
    <property type="match status" value="1"/>
</dbReference>
<comment type="caution">
    <text evidence="7">The sequence shown here is derived from an EMBL/GenBank/DDBJ whole genome shotgun (WGS) entry which is preliminary data.</text>
</comment>
<dbReference type="PANTHER" id="PTHR45700:SF2">
    <property type="entry name" value="UBIQUITIN-PROTEIN LIGASE E3C"/>
    <property type="match status" value="1"/>
</dbReference>
<feature type="domain" description="HECT" evidence="6">
    <location>
        <begin position="621"/>
        <end position="1008"/>
    </location>
</feature>
<accession>A0A4T0X0R3</accession>
<dbReference type="GO" id="GO:0000209">
    <property type="term" value="P:protein polyubiquitination"/>
    <property type="evidence" value="ECO:0007669"/>
    <property type="project" value="InterPro"/>
</dbReference>
<evidence type="ECO:0000259" key="6">
    <source>
        <dbReference type="PROSITE" id="PS50237"/>
    </source>
</evidence>
<dbReference type="InterPro" id="IPR000569">
    <property type="entry name" value="HECT_dom"/>
</dbReference>
<dbReference type="SUPFAM" id="SSF56204">
    <property type="entry name" value="Hect, E3 ligase catalytic domain"/>
    <property type="match status" value="1"/>
</dbReference>
<evidence type="ECO:0000256" key="5">
    <source>
        <dbReference type="PROSITE-ProRule" id="PRU00104"/>
    </source>
</evidence>
<dbReference type="GO" id="GO:0061630">
    <property type="term" value="F:ubiquitin protein ligase activity"/>
    <property type="evidence" value="ECO:0007669"/>
    <property type="project" value="UniProtKB-EC"/>
</dbReference>
<dbReference type="Pfam" id="PF00632">
    <property type="entry name" value="HECT"/>
    <property type="match status" value="1"/>
</dbReference>
<dbReference type="AlphaFoldDB" id="A0A4T0X0R3"/>
<keyword evidence="8" id="KW-1185">Reference proteome</keyword>
<dbReference type="Proteomes" id="UP000307173">
    <property type="component" value="Unassembled WGS sequence"/>
</dbReference>
<dbReference type="InterPro" id="IPR044611">
    <property type="entry name" value="E3A/B/C-like"/>
</dbReference>
<dbReference type="FunFam" id="3.30.2410.10:FF:000011">
    <property type="entry name" value="Putative Ubiquitin-protein ligase E3C"/>
    <property type="match status" value="1"/>
</dbReference>
<name>A0A4T0X0R3_9ASCO</name>
<evidence type="ECO:0000256" key="2">
    <source>
        <dbReference type="ARBA" id="ARBA00012485"/>
    </source>
</evidence>
<sequence>MSLNFNGSTGRRNVNLGKRYLMNRNKSLFLKSTQEEREKREANRRREKAASIIQASVRRKLDLDRWRRQLVSQWDGKSVSEFKYFFPSLSSTQDLEESLNQIDSLIRNLKNMTQGEINTCLNILLETLCSLKFKDNYIDPLLILICRKIPPILNSLNNPMIPHNTRAATTQRLLKIYCTGNSEILYFLCIKAITSTEDLLPLFTNSKLNPYESAQACDFVQNFMQTEASVTEGFISITETIQKLSDSQKVAMLLYYSYALNRQHSETLTISLVRLIPLILTSISKEILIDFTEEESVADHDTTAVVISKNQFQALANLFERSKIPVPSEQQLEYVSSLLHFSSLFRNDDGSLKTAIILTWILYDNPSLLKQCFDIIPNDTYSFRGQDHISNQDLRNMIDPSRNKVFWQSILIFNEFFMSHILYTPDSAFLDQIMITESDLVHLIEFLKLFVSQVLLRYRDIDPPTNQYFLSSFKKLLTLTHALYTKNLTLKFVDPDIWITKNVEWASSSIKSAIPAIESVHQSLMMTENTNSTDNAYDFLKSGSFIHVFQKVPKKVVDILYLLTYAFYMIPFDKRTELFHSFIEFDKQNNDATGWFPTKVEGKVSRDSLLFDAYKSFGRLRGTDFKKPFSVQFINQFGEAEAGIDGGGLTKELLTSLVDTAIVPSDENRKKNKNLQFFSSTTDNKLYFNPEFYFKFYYEKQHPNSLIPYAYTNYEYLDMCHFFGMVIGKCLYDNVLLDLSFAPFFFETCAKLGGILYFNLMGDKVDVMSAAVNLNELKGLDISLYNSLIYILKQNERSKFDAMEIPFAIDGVFFDSSGVQHHVTVPLGNYKSDTHVTPETRMHFVKLMTNFKINVQSRLQMKAFAKGLFEVIKPHWLLLFDFNELQTLISGDAHDIDLDDLKANVVYGGGYTSNDKTVKDLFEILEDFDQEMKGKFLKFVTSSSKKPLLGFKELSPNFGIFKAGDDVNRLPTASTCVNLLKLPNYKNKRLLREKLLYSINSKAGFDLS</sequence>
<gene>
    <name evidence="7" type="ORF">CANINC_003097</name>
</gene>
<keyword evidence="3" id="KW-0808">Transferase</keyword>
<dbReference type="STRING" id="52247.A0A4T0X0R3"/>
<dbReference type="EC" id="2.3.2.26" evidence="2"/>
<evidence type="ECO:0000313" key="7">
    <source>
        <dbReference type="EMBL" id="TID23936.1"/>
    </source>
</evidence>
<feature type="active site" description="Glycyl thioester intermediate" evidence="5">
    <location>
        <position position="976"/>
    </location>
</feature>
<reference evidence="7 8" key="1">
    <citation type="journal article" date="2019" name="Front. Genet.">
        <title>Whole-Genome Sequencing of the Opportunistic Yeast Pathogen Candida inconspicua Uncovers Its Hybrid Origin.</title>
        <authorList>
            <person name="Mixao V."/>
            <person name="Hansen A.P."/>
            <person name="Saus E."/>
            <person name="Boekhout T."/>
            <person name="Lass-Florl C."/>
            <person name="Gabaldon T."/>
        </authorList>
    </citation>
    <scope>NUCLEOTIDE SEQUENCE [LARGE SCALE GENOMIC DNA]</scope>
    <source>
        <strain evidence="7 8">CBS 180</strain>
    </source>
</reference>
<evidence type="ECO:0000256" key="3">
    <source>
        <dbReference type="ARBA" id="ARBA00022679"/>
    </source>
</evidence>
<evidence type="ECO:0000256" key="4">
    <source>
        <dbReference type="ARBA" id="ARBA00022786"/>
    </source>
</evidence>
<dbReference type="PANTHER" id="PTHR45700">
    <property type="entry name" value="UBIQUITIN-PROTEIN LIGASE E3C"/>
    <property type="match status" value="1"/>
</dbReference>
<evidence type="ECO:0000313" key="8">
    <source>
        <dbReference type="Proteomes" id="UP000307173"/>
    </source>
</evidence>
<dbReference type="OrthoDB" id="8068875at2759"/>
<dbReference type="EMBL" id="SELW01000512">
    <property type="protein sequence ID" value="TID23936.1"/>
    <property type="molecule type" value="Genomic_DNA"/>
</dbReference>
<dbReference type="Gene3D" id="3.30.2160.10">
    <property type="entry name" value="Hect, E3 ligase catalytic domain"/>
    <property type="match status" value="1"/>
</dbReference>
<dbReference type="InterPro" id="IPR035983">
    <property type="entry name" value="Hect_E3_ubiquitin_ligase"/>
</dbReference>
<dbReference type="SMART" id="SM00119">
    <property type="entry name" value="HECTc"/>
    <property type="match status" value="1"/>
</dbReference>
<dbReference type="Gene3D" id="3.90.1750.10">
    <property type="entry name" value="Hect, E3 ligase catalytic domains"/>
    <property type="match status" value="1"/>
</dbReference>
<organism evidence="7 8">
    <name type="scientific">Pichia inconspicua</name>
    <dbReference type="NCBI Taxonomy" id="52247"/>
    <lineage>
        <taxon>Eukaryota</taxon>
        <taxon>Fungi</taxon>
        <taxon>Dikarya</taxon>
        <taxon>Ascomycota</taxon>
        <taxon>Saccharomycotina</taxon>
        <taxon>Pichiomycetes</taxon>
        <taxon>Pichiales</taxon>
        <taxon>Pichiaceae</taxon>
        <taxon>Pichia</taxon>
    </lineage>
</organism>
<dbReference type="PROSITE" id="PS50237">
    <property type="entry name" value="HECT"/>
    <property type="match status" value="1"/>
</dbReference>
<comment type="catalytic activity">
    <reaction evidence="1">
        <text>S-ubiquitinyl-[E2 ubiquitin-conjugating enzyme]-L-cysteine + [acceptor protein]-L-lysine = [E2 ubiquitin-conjugating enzyme]-L-cysteine + N(6)-ubiquitinyl-[acceptor protein]-L-lysine.</text>
        <dbReference type="EC" id="2.3.2.26"/>
    </reaction>
</comment>
<evidence type="ECO:0000256" key="1">
    <source>
        <dbReference type="ARBA" id="ARBA00000885"/>
    </source>
</evidence>
<dbReference type="CDD" id="cd00078">
    <property type="entry name" value="HECTc"/>
    <property type="match status" value="1"/>
</dbReference>
<proteinExistence type="predicted"/>